<organism evidence="3 4">
    <name type="scientific">Trichoderma harzianum</name>
    <name type="common">Hypocrea lixii</name>
    <dbReference type="NCBI Taxonomy" id="5544"/>
    <lineage>
        <taxon>Eukaryota</taxon>
        <taxon>Fungi</taxon>
        <taxon>Dikarya</taxon>
        <taxon>Ascomycota</taxon>
        <taxon>Pezizomycotina</taxon>
        <taxon>Sordariomycetes</taxon>
        <taxon>Hypocreomycetidae</taxon>
        <taxon>Hypocreales</taxon>
        <taxon>Hypocreaceae</taxon>
        <taxon>Trichoderma</taxon>
    </lineage>
</organism>
<name>A0A2K0TVL1_TRIHA</name>
<dbReference type="Pfam" id="PF06985">
    <property type="entry name" value="HET"/>
    <property type="match status" value="1"/>
</dbReference>
<comment type="caution">
    <text evidence="3">The sequence shown here is derived from an EMBL/GenBank/DDBJ whole genome shotgun (WGS) entry which is preliminary data.</text>
</comment>
<protein>
    <recommendedName>
        <fullName evidence="2">Heterokaryon incompatibility domain-containing protein</fullName>
    </recommendedName>
</protein>
<dbReference type="InterPro" id="IPR010730">
    <property type="entry name" value="HET"/>
</dbReference>
<reference evidence="3 4" key="1">
    <citation type="submission" date="2017-02" db="EMBL/GenBank/DDBJ databases">
        <title>Genomes of Trichoderma spp. with biocontrol activity.</title>
        <authorList>
            <person name="Gardiner D."/>
            <person name="Kazan K."/>
            <person name="Vos C."/>
            <person name="Harvey P."/>
        </authorList>
    </citation>
    <scope>NUCLEOTIDE SEQUENCE [LARGE SCALE GENOMIC DNA]</scope>
    <source>
        <strain evidence="3 4">Tr1</strain>
    </source>
</reference>
<evidence type="ECO:0000259" key="2">
    <source>
        <dbReference type="Pfam" id="PF06985"/>
    </source>
</evidence>
<evidence type="ECO:0000313" key="4">
    <source>
        <dbReference type="Proteomes" id="UP000236290"/>
    </source>
</evidence>
<feature type="region of interest" description="Disordered" evidence="1">
    <location>
        <begin position="698"/>
        <end position="729"/>
    </location>
</feature>
<accession>A0A2K0TVL1</accession>
<proteinExistence type="predicted"/>
<feature type="domain" description="Heterokaryon incompatibility" evidence="2">
    <location>
        <begin position="209"/>
        <end position="357"/>
    </location>
</feature>
<evidence type="ECO:0000256" key="1">
    <source>
        <dbReference type="SAM" id="MobiDB-lite"/>
    </source>
</evidence>
<sequence>MAWGKPNTHWIKFREVEPLPETGCSMCFVTDKLLAGSGDATYILQHHSPDFKCGCQLYPARTRLTHHDLCVTCETHKAMMEHVLKLYDEFSQRMVASRAYARPYPVYGVELSRSREGVPTITVLDSKCQGKKSYEFVLRKPPNSDASPRETTIDVSWVDLSSATAWKDKCVHRQGVNCRESDKAAVVAPDWLIDTQQNCMVRGKLSMEYVAVSYRWGSSVWPRVSLDKLNELQEPGSLSDSPITQLPIVRDAIHVVKNIKERYLWVDAACIIHDDRGHLLHQIQDMGAIYASAKLTIMSTDGDAMAGLPGLQHCSPPRKLEGIFPWTDNREIFVRDLPSTSCIFVPEYFKRGWTLQEYVLSHRRLIFGRQQIHWTCNCGTWHEDLPKLRSPLDEANESVIHSCKILRRRPDLSVLGNVLRSYNNLGLTYPEDALPAIAGLLKLFSPSFEGGFLFGMPVMCFEAALLWGTRFWYYNASGVTYRGLTRRQHSSRTPGLMPNAELPSWSWVGWKSDSLSILRDEEDYQVVTYPNQPQEALSRMEKWTTIPTVHWFCQDTPEPGGDRERIRSSWSAPYLEPLREQLAASGWTREDYPGANGPDIANARSIPFGLSGSHVYSHPEFPNRQFWRSFPVNAGRGAPQMRQRRFLSCTTQRAFFTCLRKTGCTMEAGAMDYHLELLDDDDQVCGWVQLPTADTELPSLSRAASPDMDVDVEDEEEPDAAGHLPSPPRSPLAELYEMVELVVVCRRLCSESIDRTRGRWLNRRAYTLFYGVLCIEWIDGVAYRKGFGYVKQEIWDHHDFDTIDLVLG</sequence>
<evidence type="ECO:0000313" key="3">
    <source>
        <dbReference type="EMBL" id="PNP49583.1"/>
    </source>
</evidence>
<dbReference type="AlphaFoldDB" id="A0A2K0TVL1"/>
<dbReference type="EMBL" id="MTYI01000187">
    <property type="protein sequence ID" value="PNP49583.1"/>
    <property type="molecule type" value="Genomic_DNA"/>
</dbReference>
<gene>
    <name evidence="3" type="ORF">THARTR1_09905</name>
</gene>
<dbReference type="Proteomes" id="UP000236290">
    <property type="component" value="Unassembled WGS sequence"/>
</dbReference>
<dbReference type="OrthoDB" id="5135333at2759"/>
<feature type="compositionally biased region" description="Acidic residues" evidence="1">
    <location>
        <begin position="708"/>
        <end position="719"/>
    </location>
</feature>
<dbReference type="PANTHER" id="PTHR33112">
    <property type="entry name" value="DOMAIN PROTEIN, PUTATIVE-RELATED"/>
    <property type="match status" value="1"/>
</dbReference>
<dbReference type="PANTHER" id="PTHR33112:SF12">
    <property type="entry name" value="HETEROKARYON INCOMPATIBILITY DOMAIN-CONTAINING PROTEIN"/>
    <property type="match status" value="1"/>
</dbReference>